<organism evidence="2 3">
    <name type="scientific">Corchorus olitorius</name>
    <dbReference type="NCBI Taxonomy" id="93759"/>
    <lineage>
        <taxon>Eukaryota</taxon>
        <taxon>Viridiplantae</taxon>
        <taxon>Streptophyta</taxon>
        <taxon>Embryophyta</taxon>
        <taxon>Tracheophyta</taxon>
        <taxon>Spermatophyta</taxon>
        <taxon>Magnoliopsida</taxon>
        <taxon>eudicotyledons</taxon>
        <taxon>Gunneridae</taxon>
        <taxon>Pentapetalae</taxon>
        <taxon>rosids</taxon>
        <taxon>malvids</taxon>
        <taxon>Malvales</taxon>
        <taxon>Malvaceae</taxon>
        <taxon>Grewioideae</taxon>
        <taxon>Apeibeae</taxon>
        <taxon>Corchorus</taxon>
    </lineage>
</organism>
<comment type="caution">
    <text evidence="2">The sequence shown here is derived from an EMBL/GenBank/DDBJ whole genome shotgun (WGS) entry which is preliminary data.</text>
</comment>
<dbReference type="PANTHER" id="PTHR33914">
    <property type="entry name" value="18S PRE-RIBOSOMAL ASSEMBLY PROTEIN GAR2-LIKE PROTEIN"/>
    <property type="match status" value="1"/>
</dbReference>
<dbReference type="GO" id="GO:0009786">
    <property type="term" value="P:regulation of asymmetric cell division"/>
    <property type="evidence" value="ECO:0007669"/>
    <property type="project" value="InterPro"/>
</dbReference>
<protein>
    <submittedName>
        <fullName evidence="2">Uncharacterized protein</fullName>
    </submittedName>
</protein>
<dbReference type="InterPro" id="IPR040378">
    <property type="entry name" value="BASL"/>
</dbReference>
<feature type="compositionally biased region" description="Low complexity" evidence="1">
    <location>
        <begin position="202"/>
        <end position="215"/>
    </location>
</feature>
<sequence>MRAFKVKSNVDVINRHKVDGGVKNHGANDILAWKNPIQVASYTPSPSESERSKQEFQLHNTSETLLASDAPELVVFIQESDYQSVKDIFIDREDPSRSGLSYMNDDHREEPEKTLGIMSSISNEIEQDFQNYVRQQHALENLMKKSEEEYSDGRDDHLLDKPVEKMMPEKKLVKEVDDVEDDASLNPLESSASESIEDSSHLSEASSNSEAESGSTIRHLSDSSLTTMKEFLEGPEYQKPHKTDNLFRSEDTISRSVTDWHQNGMAAPILNIMLRDSGCDVNDKPTNDLFLAL</sequence>
<keyword evidence="3" id="KW-1185">Reference proteome</keyword>
<evidence type="ECO:0000256" key="1">
    <source>
        <dbReference type="SAM" id="MobiDB-lite"/>
    </source>
</evidence>
<gene>
    <name evidence="2" type="ORF">COLO4_27507</name>
</gene>
<evidence type="ECO:0000313" key="2">
    <source>
        <dbReference type="EMBL" id="OMO72683.1"/>
    </source>
</evidence>
<dbReference type="Proteomes" id="UP000187203">
    <property type="component" value="Unassembled WGS sequence"/>
</dbReference>
<name>A0A1R3HQR6_9ROSI</name>
<dbReference type="AlphaFoldDB" id="A0A1R3HQR6"/>
<feature type="compositionally biased region" description="Basic and acidic residues" evidence="1">
    <location>
        <begin position="146"/>
        <end position="176"/>
    </location>
</feature>
<evidence type="ECO:0000313" key="3">
    <source>
        <dbReference type="Proteomes" id="UP000187203"/>
    </source>
</evidence>
<proteinExistence type="predicted"/>
<feature type="region of interest" description="Disordered" evidence="1">
    <location>
        <begin position="146"/>
        <end position="220"/>
    </location>
</feature>
<reference evidence="3" key="1">
    <citation type="submission" date="2013-09" db="EMBL/GenBank/DDBJ databases">
        <title>Corchorus olitorius genome sequencing.</title>
        <authorList>
            <person name="Alam M."/>
            <person name="Haque M.S."/>
            <person name="Islam M.S."/>
            <person name="Emdad E.M."/>
            <person name="Islam M.M."/>
            <person name="Ahmed B."/>
            <person name="Halim A."/>
            <person name="Hossen Q.M.M."/>
            <person name="Hossain M.Z."/>
            <person name="Ahmed R."/>
            <person name="Khan M.M."/>
            <person name="Islam R."/>
            <person name="Rashid M.M."/>
            <person name="Khan S.A."/>
            <person name="Rahman M.S."/>
            <person name="Alam M."/>
            <person name="Yahiya A.S."/>
            <person name="Khan M.S."/>
            <person name="Azam M.S."/>
            <person name="Haque T."/>
            <person name="Lashkar M.Z.H."/>
            <person name="Akhand A.I."/>
            <person name="Morshed G."/>
            <person name="Roy S."/>
            <person name="Uddin K.S."/>
            <person name="Rabeya T."/>
            <person name="Hossain A.S."/>
            <person name="Chowdhury A."/>
            <person name="Snigdha A.R."/>
            <person name="Mortoza M.S."/>
            <person name="Matin S.A."/>
            <person name="Hoque S.M.E."/>
            <person name="Islam M.K."/>
            <person name="Roy D.K."/>
            <person name="Haider R."/>
            <person name="Moosa M.M."/>
            <person name="Elias S.M."/>
            <person name="Hasan A.M."/>
            <person name="Jahan S."/>
            <person name="Shafiuddin M."/>
            <person name="Mahmood N."/>
            <person name="Shommy N.S."/>
        </authorList>
    </citation>
    <scope>NUCLEOTIDE SEQUENCE [LARGE SCALE GENOMIC DNA]</scope>
    <source>
        <strain evidence="3">cv. O-4</strain>
    </source>
</reference>
<dbReference type="PANTHER" id="PTHR33914:SF17">
    <property type="match status" value="1"/>
</dbReference>
<accession>A0A1R3HQR6</accession>
<dbReference type="EMBL" id="AWUE01019626">
    <property type="protein sequence ID" value="OMO72683.1"/>
    <property type="molecule type" value="Genomic_DNA"/>
</dbReference>
<dbReference type="OrthoDB" id="1300198at2759"/>